<evidence type="ECO:0008006" key="3">
    <source>
        <dbReference type="Google" id="ProtNLM"/>
    </source>
</evidence>
<proteinExistence type="predicted"/>
<evidence type="ECO:0000313" key="2">
    <source>
        <dbReference type="EMBL" id="JAS50805.1"/>
    </source>
</evidence>
<protein>
    <recommendedName>
        <fullName evidence="3">Dynein heavy chain tail domain-containing protein</fullName>
    </recommendedName>
</protein>
<accession>A0A1B6FKU5</accession>
<feature type="chain" id="PRO_5008582918" description="Dynein heavy chain tail domain-containing protein" evidence="1">
    <location>
        <begin position="19"/>
        <end position="151"/>
    </location>
</feature>
<evidence type="ECO:0000256" key="1">
    <source>
        <dbReference type="SAM" id="SignalP"/>
    </source>
</evidence>
<keyword evidence="1" id="KW-0732">Signal</keyword>
<gene>
    <name evidence="2" type="ORF">g.8446</name>
</gene>
<feature type="signal peptide" evidence="1">
    <location>
        <begin position="1"/>
        <end position="18"/>
    </location>
</feature>
<dbReference type="EMBL" id="GECZ01018964">
    <property type="protein sequence ID" value="JAS50805.1"/>
    <property type="molecule type" value="Transcribed_RNA"/>
</dbReference>
<feature type="non-terminal residue" evidence="2">
    <location>
        <position position="1"/>
    </location>
</feature>
<dbReference type="AlphaFoldDB" id="A0A1B6FKU5"/>
<sequence length="151" mass="17476">IKIFYVVCMFGLAQWCTGFDVSKVQELNKDILHLAEHVVQRSDCDELIAQVRMFIGGLHLTMLKILHSYNKTESLSVGKSIFESGKPRFVDKSYNIEELEESCGWDLPDVSYFKKVMKDANTTWTRFVDAYNQNKDKPVIPFDFQQCLVSH</sequence>
<reference evidence="2" key="1">
    <citation type="submission" date="2015-11" db="EMBL/GenBank/DDBJ databases">
        <title>De novo transcriptome assembly of four potential Pierce s Disease insect vectors from Arizona vineyards.</title>
        <authorList>
            <person name="Tassone E.E."/>
        </authorList>
    </citation>
    <scope>NUCLEOTIDE SEQUENCE</scope>
</reference>
<organism evidence="2">
    <name type="scientific">Cuerna arida</name>
    <dbReference type="NCBI Taxonomy" id="1464854"/>
    <lineage>
        <taxon>Eukaryota</taxon>
        <taxon>Metazoa</taxon>
        <taxon>Ecdysozoa</taxon>
        <taxon>Arthropoda</taxon>
        <taxon>Hexapoda</taxon>
        <taxon>Insecta</taxon>
        <taxon>Pterygota</taxon>
        <taxon>Neoptera</taxon>
        <taxon>Paraneoptera</taxon>
        <taxon>Hemiptera</taxon>
        <taxon>Auchenorrhyncha</taxon>
        <taxon>Membracoidea</taxon>
        <taxon>Cicadellidae</taxon>
        <taxon>Cicadellinae</taxon>
        <taxon>Proconiini</taxon>
        <taxon>Cuerna</taxon>
    </lineage>
</organism>
<name>A0A1B6FKU5_9HEMI</name>